<feature type="domain" description="Rhodanese" evidence="3">
    <location>
        <begin position="172"/>
        <end position="284"/>
    </location>
</feature>
<proteinExistence type="predicted"/>
<dbReference type="InterPro" id="IPR001763">
    <property type="entry name" value="Rhodanese-like_dom"/>
</dbReference>
<accession>A0ABU9HF07</accession>
<dbReference type="Gene3D" id="3.40.250.10">
    <property type="entry name" value="Rhodanese-like domain"/>
    <property type="match status" value="2"/>
</dbReference>
<evidence type="ECO:0000256" key="2">
    <source>
        <dbReference type="ARBA" id="ARBA00022737"/>
    </source>
</evidence>
<gene>
    <name evidence="4" type="ORF">V6255_15200</name>
</gene>
<evidence type="ECO:0000259" key="3">
    <source>
        <dbReference type="PROSITE" id="PS50206"/>
    </source>
</evidence>
<keyword evidence="2" id="KW-0677">Repeat</keyword>
<dbReference type="RefSeq" id="WP_341628927.1">
    <property type="nucleotide sequence ID" value="NZ_JBAKBA010000044.1"/>
</dbReference>
<dbReference type="CDD" id="cd01449">
    <property type="entry name" value="TST_Repeat_2"/>
    <property type="match status" value="1"/>
</dbReference>
<dbReference type="Proteomes" id="UP001366060">
    <property type="component" value="Unassembled WGS sequence"/>
</dbReference>
<dbReference type="CDD" id="cd01448">
    <property type="entry name" value="TST_Repeat_1"/>
    <property type="match status" value="1"/>
</dbReference>
<dbReference type="GO" id="GO:0016740">
    <property type="term" value="F:transferase activity"/>
    <property type="evidence" value="ECO:0007669"/>
    <property type="project" value="UniProtKB-KW"/>
</dbReference>
<keyword evidence="5" id="KW-1185">Reference proteome</keyword>
<comment type="caution">
    <text evidence="4">The sequence shown here is derived from an EMBL/GenBank/DDBJ whole genome shotgun (WGS) entry which is preliminary data.</text>
</comment>
<evidence type="ECO:0000313" key="5">
    <source>
        <dbReference type="Proteomes" id="UP001366060"/>
    </source>
</evidence>
<evidence type="ECO:0000256" key="1">
    <source>
        <dbReference type="ARBA" id="ARBA00022679"/>
    </source>
</evidence>
<dbReference type="EC" id="2.8.1.-" evidence="4"/>
<protein>
    <submittedName>
        <fullName evidence="4">Sulfurtransferase</fullName>
        <ecNumber evidence="4">2.8.1.-</ecNumber>
    </submittedName>
</protein>
<reference evidence="4 5" key="1">
    <citation type="submission" date="2024-02" db="EMBL/GenBank/DDBJ databases">
        <title>Bacteria isolated from the canopy kelp, Nereocystis luetkeana.</title>
        <authorList>
            <person name="Pfister C.A."/>
            <person name="Younker I.T."/>
            <person name="Light S.H."/>
        </authorList>
    </citation>
    <scope>NUCLEOTIDE SEQUENCE [LARGE SCALE GENOMIC DNA]</scope>
    <source>
        <strain evidence="4 5">TI.2.07</strain>
    </source>
</reference>
<feature type="domain" description="Rhodanese" evidence="3">
    <location>
        <begin position="21"/>
        <end position="139"/>
    </location>
</feature>
<dbReference type="InterPro" id="IPR036873">
    <property type="entry name" value="Rhodanese-like_dom_sf"/>
</dbReference>
<dbReference type="Pfam" id="PF00581">
    <property type="entry name" value="Rhodanese"/>
    <property type="match status" value="2"/>
</dbReference>
<dbReference type="PROSITE" id="PS50206">
    <property type="entry name" value="RHODANESE_3"/>
    <property type="match status" value="2"/>
</dbReference>
<evidence type="ECO:0000313" key="4">
    <source>
        <dbReference type="EMBL" id="MEL0660485.1"/>
    </source>
</evidence>
<dbReference type="InterPro" id="IPR045078">
    <property type="entry name" value="TST/MPST-like"/>
</dbReference>
<dbReference type="PANTHER" id="PTHR11364">
    <property type="entry name" value="THIOSULFATE SULFERTANSFERASE"/>
    <property type="match status" value="1"/>
</dbReference>
<sequence length="289" mass="32354">MNSLVLPGNLVSIQWLAEHHSHSDLILLDASWHMPLTQRNGYQEWLNERIDNSRFFDFDREVCDQQASLPHMMPTPQHFELSAQMLGINNDSVIVVYDSLGIFSSPRVWWMFKTMGFNNIAVLDGGLPAWKEAGLTINTDSPETTQRKQGDFKAKYQADLISTKDDVYDAIEDEQVAIVDARSKDRFLGKVPEARSGLRSGHMPTAINLPISEILNNQTMKNAYQLAQIFEALMPQKQRLVFSCGSGVTACILALAAKLAGYDALSVYDGSWSEWGANETLPVVQCKNV</sequence>
<organism evidence="4 5">
    <name type="scientific">Psychromonas arctica</name>
    <dbReference type="NCBI Taxonomy" id="168275"/>
    <lineage>
        <taxon>Bacteria</taxon>
        <taxon>Pseudomonadati</taxon>
        <taxon>Pseudomonadota</taxon>
        <taxon>Gammaproteobacteria</taxon>
        <taxon>Alteromonadales</taxon>
        <taxon>Psychromonadaceae</taxon>
        <taxon>Psychromonas</taxon>
    </lineage>
</organism>
<name>A0ABU9HF07_9GAMM</name>
<dbReference type="SMART" id="SM00450">
    <property type="entry name" value="RHOD"/>
    <property type="match status" value="2"/>
</dbReference>
<dbReference type="SUPFAM" id="SSF52821">
    <property type="entry name" value="Rhodanese/Cell cycle control phosphatase"/>
    <property type="match status" value="2"/>
</dbReference>
<dbReference type="PANTHER" id="PTHR11364:SF27">
    <property type="entry name" value="SULFURTRANSFERASE"/>
    <property type="match status" value="1"/>
</dbReference>
<keyword evidence="1 4" id="KW-0808">Transferase</keyword>
<dbReference type="EMBL" id="JBAKBA010000044">
    <property type="protein sequence ID" value="MEL0660485.1"/>
    <property type="molecule type" value="Genomic_DNA"/>
</dbReference>